<name>A0A7X1ZEE4_9PROT</name>
<evidence type="ECO:0000256" key="2">
    <source>
        <dbReference type="SAM" id="SignalP"/>
    </source>
</evidence>
<feature type="signal peptide" evidence="2">
    <location>
        <begin position="1"/>
        <end position="25"/>
    </location>
</feature>
<evidence type="ECO:0000256" key="1">
    <source>
        <dbReference type="SAM" id="Phobius"/>
    </source>
</evidence>
<gene>
    <name evidence="3" type="ORF">GHC57_09640</name>
</gene>
<keyword evidence="1" id="KW-0472">Membrane</keyword>
<comment type="caution">
    <text evidence="3">The sequence shown here is derived from an EMBL/GenBank/DDBJ whole genome shotgun (WGS) entry which is preliminary data.</text>
</comment>
<keyword evidence="4" id="KW-1185">Reference proteome</keyword>
<evidence type="ECO:0000313" key="4">
    <source>
        <dbReference type="Proteomes" id="UP000434582"/>
    </source>
</evidence>
<evidence type="ECO:0000313" key="3">
    <source>
        <dbReference type="EMBL" id="MQX36777.1"/>
    </source>
</evidence>
<sequence>MLAIRLSFYAVAVVFALLGALQAWHAVDAFSAAAPDTTGGLVAAVAALGCVIAALGTVKVTRDLERT</sequence>
<feature type="chain" id="PRO_5031302031" evidence="2">
    <location>
        <begin position="26"/>
        <end position="67"/>
    </location>
</feature>
<reference evidence="3 4" key="1">
    <citation type="submission" date="2019-10" db="EMBL/GenBank/DDBJ databases">
        <title>Draft whole-genome sequence of the purple nonsulfur photosynthetic bacterium Roseospira navarrensis DSM 15114.</title>
        <authorList>
            <person name="Kyndt J.A."/>
            <person name="Meyer T.E."/>
        </authorList>
    </citation>
    <scope>NUCLEOTIDE SEQUENCE [LARGE SCALE GENOMIC DNA]</scope>
    <source>
        <strain evidence="3 4">DSM 15114</strain>
    </source>
</reference>
<keyword evidence="1" id="KW-0812">Transmembrane</keyword>
<dbReference type="Proteomes" id="UP000434582">
    <property type="component" value="Unassembled WGS sequence"/>
</dbReference>
<keyword evidence="1" id="KW-1133">Transmembrane helix</keyword>
<protein>
    <submittedName>
        <fullName evidence="3">Uncharacterized protein</fullName>
    </submittedName>
</protein>
<feature type="transmembrane region" description="Helical" evidence="1">
    <location>
        <begin position="39"/>
        <end position="58"/>
    </location>
</feature>
<dbReference type="AlphaFoldDB" id="A0A7X1ZEE4"/>
<organism evidence="3 4">
    <name type="scientific">Roseospira navarrensis</name>
    <dbReference type="NCBI Taxonomy" id="140058"/>
    <lineage>
        <taxon>Bacteria</taxon>
        <taxon>Pseudomonadati</taxon>
        <taxon>Pseudomonadota</taxon>
        <taxon>Alphaproteobacteria</taxon>
        <taxon>Rhodospirillales</taxon>
        <taxon>Rhodospirillaceae</taxon>
        <taxon>Roseospira</taxon>
    </lineage>
</organism>
<dbReference type="EMBL" id="WIVE01000026">
    <property type="protein sequence ID" value="MQX36777.1"/>
    <property type="molecule type" value="Genomic_DNA"/>
</dbReference>
<proteinExistence type="predicted"/>
<accession>A0A7X1ZEE4</accession>
<dbReference type="RefSeq" id="WP_153343583.1">
    <property type="nucleotide sequence ID" value="NZ_WIVE01000026.1"/>
</dbReference>
<keyword evidence="2" id="KW-0732">Signal</keyword>